<reference evidence="7 8" key="1">
    <citation type="submission" date="2020-05" db="EMBL/GenBank/DDBJ databases">
        <authorList>
            <person name="Mo P."/>
        </authorList>
    </citation>
    <scope>NUCLEOTIDE SEQUENCE [LARGE SCALE GENOMIC DNA]</scope>
    <source>
        <strain evidence="7 8">Gen01</strain>
    </source>
</reference>
<sequence length="334" mass="37052">MESAIPDHLVTTRTRHRRVPDDYAPPYPSYVARSATSVRQVVMAYLGLQHDGDDPPPGLLAPIDAALAAADGPGHHDRARGDGETVSIAYWDDPEQFDRWWDAHRDSWLGDGVRDGNGRWAEVLRPTVEEHETLFSSTGRPEGVAVLAEGLSGEVQEHGYWGGMRDRIPLSQTDAMAPVGEPVVERDGGRVRVRPQHAACLIRSGQDWTDTDGAERVMYLEEVEPVLRAGMDFLRDEGSAVGCRTNRYLTVVEDARPVDRTFGMSWWRSLDALERWSESHPTHVAIFGAAMRYLTTTGPSARLRLYHEVSVAAADEQYFEYVDCRPGTGLSGNG</sequence>
<dbReference type="KEGG" id="pbro:HOP40_02675"/>
<name>A0A6M6JQG7_9PSEU</name>
<gene>
    <name evidence="7" type="ORF">HOP40_02675</name>
</gene>
<dbReference type="GO" id="GO:0046872">
    <property type="term" value="F:metal ion binding"/>
    <property type="evidence" value="ECO:0007669"/>
    <property type="project" value="UniProtKB-KW"/>
</dbReference>
<comment type="similarity">
    <text evidence="6">Belongs to the heme-containing dehydratase family.</text>
</comment>
<keyword evidence="5" id="KW-0456">Lyase</keyword>
<keyword evidence="8" id="KW-1185">Reference proteome</keyword>
<protein>
    <submittedName>
        <fullName evidence="7">Phenylacetaldoxime dehydratase family protein</fullName>
    </submittedName>
</protein>
<evidence type="ECO:0000313" key="8">
    <source>
        <dbReference type="Proteomes" id="UP000505377"/>
    </source>
</evidence>
<keyword evidence="2" id="KW-0349">Heme</keyword>
<dbReference type="InterPro" id="IPR025702">
    <property type="entry name" value="OXD"/>
</dbReference>
<evidence type="ECO:0000313" key="7">
    <source>
        <dbReference type="EMBL" id="QJY50324.1"/>
    </source>
</evidence>
<comment type="cofactor">
    <cofactor evidence="1">
        <name>heme b</name>
        <dbReference type="ChEBI" id="CHEBI:60344"/>
    </cofactor>
</comment>
<dbReference type="Proteomes" id="UP000505377">
    <property type="component" value="Chromosome"/>
</dbReference>
<dbReference type="AlphaFoldDB" id="A0A6M6JQG7"/>
<organism evidence="7 8">
    <name type="scientific">Pseudonocardia broussonetiae</name>
    <dbReference type="NCBI Taxonomy" id="2736640"/>
    <lineage>
        <taxon>Bacteria</taxon>
        <taxon>Bacillati</taxon>
        <taxon>Actinomycetota</taxon>
        <taxon>Actinomycetes</taxon>
        <taxon>Pseudonocardiales</taxon>
        <taxon>Pseudonocardiaceae</taxon>
        <taxon>Pseudonocardia</taxon>
    </lineage>
</organism>
<accession>A0A6M6JQG7</accession>
<evidence type="ECO:0000256" key="5">
    <source>
        <dbReference type="ARBA" id="ARBA00023239"/>
    </source>
</evidence>
<evidence type="ECO:0000256" key="4">
    <source>
        <dbReference type="ARBA" id="ARBA00023004"/>
    </source>
</evidence>
<dbReference type="EMBL" id="CP053564">
    <property type="protein sequence ID" value="QJY50324.1"/>
    <property type="molecule type" value="Genomic_DNA"/>
</dbReference>
<dbReference type="GO" id="GO:0016829">
    <property type="term" value="F:lyase activity"/>
    <property type="evidence" value="ECO:0007669"/>
    <property type="project" value="UniProtKB-KW"/>
</dbReference>
<evidence type="ECO:0000256" key="3">
    <source>
        <dbReference type="ARBA" id="ARBA00022723"/>
    </source>
</evidence>
<dbReference type="Pfam" id="PF13816">
    <property type="entry name" value="Dehydratase_hem"/>
    <property type="match status" value="1"/>
</dbReference>
<keyword evidence="4" id="KW-0408">Iron</keyword>
<evidence type="ECO:0000256" key="6">
    <source>
        <dbReference type="ARBA" id="ARBA00034312"/>
    </source>
</evidence>
<evidence type="ECO:0000256" key="2">
    <source>
        <dbReference type="ARBA" id="ARBA00022617"/>
    </source>
</evidence>
<proteinExistence type="inferred from homology"/>
<evidence type="ECO:0000256" key="1">
    <source>
        <dbReference type="ARBA" id="ARBA00001970"/>
    </source>
</evidence>
<keyword evidence="3" id="KW-0479">Metal-binding</keyword>